<proteinExistence type="predicted"/>
<sequence length="50" mass="5739">MKDLEAALCYVEQQSSAPPIDVMLIKNGETMRQVAELLGFNRKKVTYFFN</sequence>
<name>A0A4Y2HYS7_ARAVE</name>
<evidence type="ECO:0000313" key="2">
    <source>
        <dbReference type="Proteomes" id="UP000499080"/>
    </source>
</evidence>
<comment type="caution">
    <text evidence="1">The sequence shown here is derived from an EMBL/GenBank/DDBJ whole genome shotgun (WGS) entry which is preliminary data.</text>
</comment>
<dbReference type="EMBL" id="BGPR01183750">
    <property type="protein sequence ID" value="GBM70667.1"/>
    <property type="molecule type" value="Genomic_DNA"/>
</dbReference>
<protein>
    <submittedName>
        <fullName evidence="1">Uncharacterized protein</fullName>
    </submittedName>
</protein>
<organism evidence="1 2">
    <name type="scientific">Araneus ventricosus</name>
    <name type="common">Orbweaver spider</name>
    <name type="synonym">Epeira ventricosa</name>
    <dbReference type="NCBI Taxonomy" id="182803"/>
    <lineage>
        <taxon>Eukaryota</taxon>
        <taxon>Metazoa</taxon>
        <taxon>Ecdysozoa</taxon>
        <taxon>Arthropoda</taxon>
        <taxon>Chelicerata</taxon>
        <taxon>Arachnida</taxon>
        <taxon>Araneae</taxon>
        <taxon>Araneomorphae</taxon>
        <taxon>Entelegynae</taxon>
        <taxon>Araneoidea</taxon>
        <taxon>Araneidae</taxon>
        <taxon>Araneus</taxon>
    </lineage>
</organism>
<accession>A0A4Y2HYS7</accession>
<feature type="non-terminal residue" evidence="1">
    <location>
        <position position="50"/>
    </location>
</feature>
<dbReference type="AlphaFoldDB" id="A0A4Y2HYS7"/>
<evidence type="ECO:0000313" key="1">
    <source>
        <dbReference type="EMBL" id="GBM70667.1"/>
    </source>
</evidence>
<gene>
    <name evidence="1" type="ORF">AVEN_79309_1</name>
</gene>
<keyword evidence="2" id="KW-1185">Reference proteome</keyword>
<dbReference type="Proteomes" id="UP000499080">
    <property type="component" value="Unassembled WGS sequence"/>
</dbReference>
<reference evidence="1 2" key="1">
    <citation type="journal article" date="2019" name="Sci. Rep.">
        <title>Orb-weaving spider Araneus ventricosus genome elucidates the spidroin gene catalogue.</title>
        <authorList>
            <person name="Kono N."/>
            <person name="Nakamura H."/>
            <person name="Ohtoshi R."/>
            <person name="Moran D.A.P."/>
            <person name="Shinohara A."/>
            <person name="Yoshida Y."/>
            <person name="Fujiwara M."/>
            <person name="Mori M."/>
            <person name="Tomita M."/>
            <person name="Arakawa K."/>
        </authorList>
    </citation>
    <scope>NUCLEOTIDE SEQUENCE [LARGE SCALE GENOMIC DNA]</scope>
</reference>